<protein>
    <recommendedName>
        <fullName evidence="2">histidine kinase</fullName>
        <ecNumber evidence="2">2.7.13.3</ecNumber>
    </recommendedName>
</protein>
<evidence type="ECO:0000313" key="9">
    <source>
        <dbReference type="Proteomes" id="UP000055019"/>
    </source>
</evidence>
<dbReference type="Gene3D" id="3.40.50.2300">
    <property type="match status" value="1"/>
</dbReference>
<feature type="domain" description="Response regulatory" evidence="7">
    <location>
        <begin position="156"/>
        <end position="272"/>
    </location>
</feature>
<dbReference type="SMART" id="SM00387">
    <property type="entry name" value="HATPase_c"/>
    <property type="match status" value="1"/>
</dbReference>
<dbReference type="EMBL" id="FCOM02000061">
    <property type="protein sequence ID" value="SAL85470.1"/>
    <property type="molecule type" value="Genomic_DNA"/>
</dbReference>
<evidence type="ECO:0000259" key="7">
    <source>
        <dbReference type="PROSITE" id="PS50110"/>
    </source>
</evidence>
<dbReference type="GO" id="GO:0005886">
    <property type="term" value="C:plasma membrane"/>
    <property type="evidence" value="ECO:0007669"/>
    <property type="project" value="TreeGrafter"/>
</dbReference>
<keyword evidence="5" id="KW-0597">Phosphoprotein</keyword>
<dbReference type="InterPro" id="IPR001789">
    <property type="entry name" value="Sig_transdc_resp-reg_receiver"/>
</dbReference>
<evidence type="ECO:0000256" key="4">
    <source>
        <dbReference type="ARBA" id="ARBA00022777"/>
    </source>
</evidence>
<dbReference type="OrthoDB" id="9810730at2"/>
<dbReference type="InterPro" id="IPR004358">
    <property type="entry name" value="Sig_transdc_His_kin-like_C"/>
</dbReference>
<dbReference type="InterPro" id="IPR036890">
    <property type="entry name" value="HATPase_C_sf"/>
</dbReference>
<evidence type="ECO:0000259" key="6">
    <source>
        <dbReference type="PROSITE" id="PS50109"/>
    </source>
</evidence>
<comment type="caution">
    <text evidence="8">The sequence shown here is derived from an EMBL/GenBank/DDBJ whole genome shotgun (WGS) entry which is preliminary data.</text>
</comment>
<dbReference type="InterPro" id="IPR003594">
    <property type="entry name" value="HATPase_dom"/>
</dbReference>
<dbReference type="GO" id="GO:0000155">
    <property type="term" value="F:phosphorelay sensor kinase activity"/>
    <property type="evidence" value="ECO:0007669"/>
    <property type="project" value="TreeGrafter"/>
</dbReference>
<accession>A0A158KXY2</accession>
<dbReference type="SUPFAM" id="SSF55874">
    <property type="entry name" value="ATPase domain of HSP90 chaperone/DNA topoisomerase II/histidine kinase"/>
    <property type="match status" value="1"/>
</dbReference>
<keyword evidence="3" id="KW-0808">Transferase</keyword>
<keyword evidence="9" id="KW-1185">Reference proteome</keyword>
<dbReference type="Pfam" id="PF02518">
    <property type="entry name" value="HATPase_c"/>
    <property type="match status" value="1"/>
</dbReference>
<dbReference type="InterPro" id="IPR011006">
    <property type="entry name" value="CheY-like_superfamily"/>
</dbReference>
<evidence type="ECO:0000256" key="1">
    <source>
        <dbReference type="ARBA" id="ARBA00000085"/>
    </source>
</evidence>
<evidence type="ECO:0000256" key="5">
    <source>
        <dbReference type="PROSITE-ProRule" id="PRU00169"/>
    </source>
</evidence>
<dbReference type="SMART" id="SM00448">
    <property type="entry name" value="REC"/>
    <property type="match status" value="1"/>
</dbReference>
<reference evidence="8" key="1">
    <citation type="submission" date="2016-01" db="EMBL/GenBank/DDBJ databases">
        <authorList>
            <person name="Peeters C."/>
        </authorList>
    </citation>
    <scope>NUCLEOTIDE SEQUENCE [LARGE SCALE GENOMIC DNA]</scope>
    <source>
        <strain evidence="8">LMG 29317</strain>
    </source>
</reference>
<gene>
    <name evidence="8" type="ORF">AWB74_07315</name>
</gene>
<evidence type="ECO:0000256" key="3">
    <source>
        <dbReference type="ARBA" id="ARBA00022679"/>
    </source>
</evidence>
<dbReference type="EC" id="2.7.13.3" evidence="2"/>
<dbReference type="SUPFAM" id="SSF52172">
    <property type="entry name" value="CheY-like"/>
    <property type="match status" value="1"/>
</dbReference>
<keyword evidence="4 8" id="KW-0418">Kinase</keyword>
<dbReference type="Gene3D" id="3.30.565.10">
    <property type="entry name" value="Histidine kinase-like ATPase, C-terminal domain"/>
    <property type="match status" value="1"/>
</dbReference>
<dbReference type="PRINTS" id="PR00344">
    <property type="entry name" value="BCTRLSENSOR"/>
</dbReference>
<dbReference type="Proteomes" id="UP000055019">
    <property type="component" value="Unassembled WGS sequence"/>
</dbReference>
<evidence type="ECO:0000256" key="2">
    <source>
        <dbReference type="ARBA" id="ARBA00012438"/>
    </source>
</evidence>
<dbReference type="InterPro" id="IPR005467">
    <property type="entry name" value="His_kinase_dom"/>
</dbReference>
<dbReference type="AlphaFoldDB" id="A0A158KXY2"/>
<sequence length="303" mass="32921">MDGKSQTLHVQLPPQPLVVHGDMTRLVQVLQNLLDNASKFTPVDDVVRVELRLLSAWWRCVPKTSGRAIEPNTIDRILDLFGQKKDPGAARDEGGLGIGLMLTRSLIELHGGRIEVQSAGRGRGALFTIWLPALERATLPTRSSSPLTFAAEGALKVLVVDDNEDSADSMAMLVEIDGHLVRKTYGAAQGISVASEFGPDLVLLDLSMPLMSGYDALPRIREAVRNEAFVVAGMTGFGLKEDRQRTKSAGFDAHLTKLVALPELERVIALARARRLTGRASARPGRERPAFYCAPATKRLAPC</sequence>
<dbReference type="RefSeq" id="WP_061151491.1">
    <property type="nucleotide sequence ID" value="NZ_FCOM02000061.1"/>
</dbReference>
<dbReference type="PANTHER" id="PTHR43047:SF72">
    <property type="entry name" value="OSMOSENSING HISTIDINE PROTEIN KINASE SLN1"/>
    <property type="match status" value="1"/>
</dbReference>
<comment type="catalytic activity">
    <reaction evidence="1">
        <text>ATP + protein L-histidine = ADP + protein N-phospho-L-histidine.</text>
        <dbReference type="EC" id="2.7.13.3"/>
    </reaction>
</comment>
<dbReference type="PANTHER" id="PTHR43047">
    <property type="entry name" value="TWO-COMPONENT HISTIDINE PROTEIN KINASE"/>
    <property type="match status" value="1"/>
</dbReference>
<organism evidence="8 9">
    <name type="scientific">Caballeronia arvi</name>
    <dbReference type="NCBI Taxonomy" id="1777135"/>
    <lineage>
        <taxon>Bacteria</taxon>
        <taxon>Pseudomonadati</taxon>
        <taxon>Pseudomonadota</taxon>
        <taxon>Betaproteobacteria</taxon>
        <taxon>Burkholderiales</taxon>
        <taxon>Burkholderiaceae</taxon>
        <taxon>Caballeronia</taxon>
    </lineage>
</organism>
<dbReference type="PROSITE" id="PS50110">
    <property type="entry name" value="RESPONSE_REGULATORY"/>
    <property type="match status" value="1"/>
</dbReference>
<dbReference type="Pfam" id="PF00072">
    <property type="entry name" value="Response_reg"/>
    <property type="match status" value="1"/>
</dbReference>
<name>A0A158KXY2_9BURK</name>
<proteinExistence type="predicted"/>
<feature type="domain" description="Histidine kinase" evidence="6">
    <location>
        <begin position="1"/>
        <end position="135"/>
    </location>
</feature>
<feature type="modified residue" description="4-aspartylphosphate" evidence="5">
    <location>
        <position position="205"/>
    </location>
</feature>
<dbReference type="GO" id="GO:0009927">
    <property type="term" value="F:histidine phosphotransfer kinase activity"/>
    <property type="evidence" value="ECO:0007669"/>
    <property type="project" value="TreeGrafter"/>
</dbReference>
<evidence type="ECO:0000313" key="8">
    <source>
        <dbReference type="EMBL" id="SAL85470.1"/>
    </source>
</evidence>
<dbReference type="PROSITE" id="PS50109">
    <property type="entry name" value="HIS_KIN"/>
    <property type="match status" value="1"/>
</dbReference>